<dbReference type="SUPFAM" id="SSF52540">
    <property type="entry name" value="P-loop containing nucleoside triphosphate hydrolases"/>
    <property type="match status" value="2"/>
</dbReference>
<reference evidence="2" key="1">
    <citation type="submission" date="2020-05" db="EMBL/GenBank/DDBJ databases">
        <authorList>
            <person name="Chiriac C."/>
            <person name="Salcher M."/>
            <person name="Ghai R."/>
            <person name="Kavagutti S V."/>
        </authorList>
    </citation>
    <scope>NUCLEOTIDE SEQUENCE</scope>
</reference>
<dbReference type="GO" id="GO:0016787">
    <property type="term" value="F:hydrolase activity"/>
    <property type="evidence" value="ECO:0007669"/>
    <property type="project" value="InterPro"/>
</dbReference>
<accession>A0A6J7WIC4</accession>
<evidence type="ECO:0000259" key="1">
    <source>
        <dbReference type="Pfam" id="PF04851"/>
    </source>
</evidence>
<proteinExistence type="predicted"/>
<name>A0A6J7WIC4_9CAUD</name>
<organism evidence="2">
    <name type="scientific">uncultured Caudovirales phage</name>
    <dbReference type="NCBI Taxonomy" id="2100421"/>
    <lineage>
        <taxon>Viruses</taxon>
        <taxon>Duplodnaviria</taxon>
        <taxon>Heunggongvirae</taxon>
        <taxon>Uroviricota</taxon>
        <taxon>Caudoviricetes</taxon>
        <taxon>Peduoviridae</taxon>
        <taxon>Maltschvirus</taxon>
        <taxon>Maltschvirus maltsch</taxon>
    </lineage>
</organism>
<dbReference type="EMBL" id="LR798246">
    <property type="protein sequence ID" value="CAB5216860.1"/>
    <property type="molecule type" value="Genomic_DNA"/>
</dbReference>
<evidence type="ECO:0000313" key="2">
    <source>
        <dbReference type="EMBL" id="CAB5216860.1"/>
    </source>
</evidence>
<dbReference type="GO" id="GO:0005524">
    <property type="term" value="F:ATP binding"/>
    <property type="evidence" value="ECO:0007669"/>
    <property type="project" value="InterPro"/>
</dbReference>
<protein>
    <recommendedName>
        <fullName evidence="1">Helicase/UvrB N-terminal domain-containing protein</fullName>
    </recommendedName>
</protein>
<dbReference type="Gene3D" id="3.40.50.300">
    <property type="entry name" value="P-loop containing nucleotide triphosphate hydrolases"/>
    <property type="match status" value="2"/>
</dbReference>
<dbReference type="Pfam" id="PF04851">
    <property type="entry name" value="ResIII"/>
    <property type="match status" value="1"/>
</dbReference>
<feature type="domain" description="Helicase/UvrB N-terminal" evidence="1">
    <location>
        <begin position="29"/>
        <end position="87"/>
    </location>
</feature>
<dbReference type="InterPro" id="IPR027417">
    <property type="entry name" value="P-loop_NTPase"/>
</dbReference>
<dbReference type="GO" id="GO:0003677">
    <property type="term" value="F:DNA binding"/>
    <property type="evidence" value="ECO:0007669"/>
    <property type="project" value="InterPro"/>
</dbReference>
<gene>
    <name evidence="2" type="ORF">UFOVP200_3</name>
</gene>
<sequence>MKILDKPSGIKLNTTNISIKKEVEIIKNKLRDYQLHLSIKAVEILRNKKIVYLNMQPRTGKTLTALNTAKLFNAKNVLFITKKKAISSIKSDYNDFNFLFDITIINAESLHKVEGNFDLIISDEHHGNGAFPKPSNRTKLFKLKYSYLPMIFLSGTMSTESGSQIFHQFWVSYYSPFKDYGNFYKWSKTFVNVTEKHLGYGIVKDYSNAKMDLINNIINEYTIKYTQENSGFKSKVNINILYCNPINEILIKRLKKDLLIEGKDELILADTGAKLMQKLHQLENGTIKFESGNTKVLDYSKANYIKDNFKDKKIAIFYYYIAEFELLKEIFTNYTTDIDEFNNSDKTYIGQQYSSAMGINLSSADCLVFYNFGFSGTNFIQSIDRLTTINRLENNVYFIYPKGSLTEKIHKVVKNKKNFTETQFKKTL</sequence>
<dbReference type="InterPro" id="IPR006935">
    <property type="entry name" value="Helicase/UvrB_N"/>
</dbReference>